<dbReference type="SMART" id="SM00216">
    <property type="entry name" value="VWD"/>
    <property type="match status" value="1"/>
</dbReference>
<evidence type="ECO:0000256" key="7">
    <source>
        <dbReference type="PROSITE-ProRule" id="PRU00557"/>
    </source>
</evidence>
<dbReference type="InterPro" id="IPR001846">
    <property type="entry name" value="VWF_type-D"/>
</dbReference>
<name>A0A3B3DSQ9_ORYME</name>
<feature type="region of interest" description="Disordered" evidence="8">
    <location>
        <begin position="1080"/>
        <end position="1106"/>
    </location>
</feature>
<dbReference type="Pfam" id="PF09175">
    <property type="entry name" value="Vit_b-sht_shell"/>
    <property type="match status" value="1"/>
</dbReference>
<dbReference type="InterPro" id="IPR037088">
    <property type="entry name" value="Vitellinogen_b-sht_shell_sf"/>
</dbReference>
<comment type="caution">
    <text evidence="7">Lacks conserved residue(s) required for the propagation of feature annotation.</text>
</comment>
<dbReference type="GO" id="GO:0071391">
    <property type="term" value="P:cellular response to estrogen stimulus"/>
    <property type="evidence" value="ECO:0007669"/>
    <property type="project" value="TreeGrafter"/>
</dbReference>
<feature type="disulfide bond" evidence="7">
    <location>
        <begin position="162"/>
        <end position="188"/>
    </location>
</feature>
<dbReference type="SUPFAM" id="SSF56968">
    <property type="entry name" value="Lipovitellin-phosvitin complex, beta-sheet shell regions"/>
    <property type="match status" value="3"/>
</dbReference>
<dbReference type="FunFam" id="2.20.90.10:FF:000001">
    <property type="entry name" value="Vitellogenin 7"/>
    <property type="match status" value="1"/>
</dbReference>
<dbReference type="PROSITE" id="PS51211">
    <property type="entry name" value="VITELLOGENIN"/>
    <property type="match status" value="1"/>
</dbReference>
<dbReference type="Pfam" id="PF01347">
    <property type="entry name" value="Vitellogenin_N"/>
    <property type="match status" value="1"/>
</dbReference>
<evidence type="ECO:0000259" key="9">
    <source>
        <dbReference type="PROSITE" id="PS51211"/>
    </source>
</evidence>
<evidence type="ECO:0000256" key="4">
    <source>
        <dbReference type="ARBA" id="ARBA00023157"/>
    </source>
</evidence>
<dbReference type="STRING" id="30732.ENSOMEP00000032469"/>
<proteinExistence type="predicted"/>
<dbReference type="Gene3D" id="1.25.10.20">
    <property type="entry name" value="Vitellinogen, superhelical"/>
    <property type="match status" value="1"/>
</dbReference>
<evidence type="ECO:0000313" key="12">
    <source>
        <dbReference type="Proteomes" id="UP000261560"/>
    </source>
</evidence>
<dbReference type="GO" id="GO:0045735">
    <property type="term" value="F:nutrient reservoir activity"/>
    <property type="evidence" value="ECO:0007669"/>
    <property type="project" value="UniProtKB-KW"/>
</dbReference>
<dbReference type="FunFam" id="2.30.230.10:FF:000002">
    <property type="entry name" value="Vitellogenin 7"/>
    <property type="match status" value="1"/>
</dbReference>
<dbReference type="PANTHER" id="PTHR23345">
    <property type="entry name" value="VITELLOGENIN-RELATED"/>
    <property type="match status" value="1"/>
</dbReference>
<dbReference type="SUPFAM" id="SSF48431">
    <property type="entry name" value="Lipovitellin-phosvitin complex, superhelical domain"/>
    <property type="match status" value="1"/>
</dbReference>
<dbReference type="GeneTree" id="ENSGT00530000064273"/>
<evidence type="ECO:0000259" key="10">
    <source>
        <dbReference type="PROSITE" id="PS51233"/>
    </source>
</evidence>
<dbReference type="Gene3D" id="2.20.90.10">
    <property type="entry name" value="Vitellinogen, beta-sheet shell domain"/>
    <property type="match status" value="1"/>
</dbReference>
<dbReference type="GO" id="GO:0005319">
    <property type="term" value="F:lipid transporter activity"/>
    <property type="evidence" value="ECO:0007669"/>
    <property type="project" value="InterPro"/>
</dbReference>
<keyword evidence="4 7" id="KW-1015">Disulfide bond</keyword>
<protein>
    <submittedName>
        <fullName evidence="11">Uncharacterized protein</fullName>
    </submittedName>
</protein>
<evidence type="ECO:0000256" key="8">
    <source>
        <dbReference type="SAM" id="MobiDB-lite"/>
    </source>
</evidence>
<dbReference type="InterPro" id="IPR015816">
    <property type="entry name" value="Vitellinogen_b-sht_N"/>
</dbReference>
<feature type="disulfide bond" evidence="7">
    <location>
        <begin position="205"/>
        <end position="208"/>
    </location>
</feature>
<dbReference type="Ensembl" id="ENSOMET00000034335.1">
    <property type="protein sequence ID" value="ENSOMEP00000032469.1"/>
    <property type="gene ID" value="ENSOMEG00000017938.1"/>
</dbReference>
<dbReference type="Pfam" id="PF00094">
    <property type="entry name" value="VWD"/>
    <property type="match status" value="1"/>
</dbReference>
<keyword evidence="1" id="KW-0597">Phosphoprotein</keyword>
<accession>A0A3B3DSQ9</accession>
<dbReference type="Gene3D" id="2.20.50.20">
    <property type="entry name" value="Lipovitellin. Chain A, domain 3"/>
    <property type="match status" value="2"/>
</dbReference>
<dbReference type="InterPro" id="IPR001747">
    <property type="entry name" value="Vitellogenin_N"/>
</dbReference>
<organism evidence="11 12">
    <name type="scientific">Oryzias melastigma</name>
    <name type="common">Marine medaka</name>
    <dbReference type="NCBI Taxonomy" id="30732"/>
    <lineage>
        <taxon>Eukaryota</taxon>
        <taxon>Metazoa</taxon>
        <taxon>Chordata</taxon>
        <taxon>Craniata</taxon>
        <taxon>Vertebrata</taxon>
        <taxon>Euteleostomi</taxon>
        <taxon>Actinopterygii</taxon>
        <taxon>Neopterygii</taxon>
        <taxon>Teleostei</taxon>
        <taxon>Neoteleostei</taxon>
        <taxon>Acanthomorphata</taxon>
        <taxon>Ovalentaria</taxon>
        <taxon>Atherinomorphae</taxon>
        <taxon>Beloniformes</taxon>
        <taxon>Adrianichthyidae</taxon>
        <taxon>Oryziinae</taxon>
        <taxon>Oryzias</taxon>
    </lineage>
</organism>
<sequence>MNKCLRFITKLLLKSYLFSEAPEFSPGKTYEYKYEAHLLGGLPEEGLARAGVKIESRVWISPIAPDTFIMKLVEPALYEYSGIWPTETFRPASKLTTALAAQLLTPIKFEYNNGVVGKVFAPHGISTSVLNIYRGLLNILQLNIKKTQNVYELQEPGTQGVCKTHYVISEDSKADRIHLSKTKDLSHCQERIYKDFGLAGYTERCTECEARGKTMKGAAAINYVMKPSTTGSLILEATATELIQYSPINILNGAAQMEAKQTLTFLSIKKVPVEPISADYLPRGSLKYEFGSELLQTPIELLRISNAEAQIVETLNKLVSLNMGKAHEDSPLKFIELIQLLRVTKYESIEALWDQYKARSDYRTWLLSSIPAIGNHVALKFIKEKIISGDLTSFEATEALLSSLHLVVADLESLKLVEGLAMTPEVREHPVLREISMLGFGSMVYKYCAEFPSCPVELVKPIHELIIRALDRRDYDEVISAVKVLGNAGHPGSLKPIMKLLPGFGSSANNLPHRVHVEAVLALRRIAKREPKMIQDMAVQLFMDKEIHSELRMVSAIVLFETKLPIGLVTTLSQSLLKESNMQIASFIYSYMKALTKTTSPDYSSVAAACNVAVRLLSPKFERLSYRYSRAFHYDAYYNPWMVGAAGSAFYINDAATVLPRTVMAKARTYLAGAYVDVLEFGVRTEGIQEALLKVNDSPATDRLTKMKEAIKALSDWKAYPSSQPLASAYVKVLGQEMAFASIDKPMVEHIVQLANAVDIRAYGKKALDALLAGYTKQYSKPMLAAEVRRIFPTSVGFPMELSLYSAGVGAASLEVQASVSPPLPENINVGHLLKSDISLRAAVAPSISMHTYAVMGVNTAFLQASLMSRAKIHSVAPAKFAARLDMNKGNFNFQILPVEGVDTIASARVDTFAVARNVEDLEATKITSIIPAVNSTKLSKQNSTALRSRMASSLEDSSVSLILLQLFPLCVKLKIPKASMWKRCASSYTFGIKACAEMATRNASYVRNNPIYTAIGNHSFTLKVSPAAGPAVEKIEIEVQVGDGATDKIIKVINMSEEYEILEDKNVLLKLKKILTPSLKNSTTSSSSSSSSSRSSRSSPSSSASSIHLKTKSSAYSFESIYKKVRYLSNTVDSLVTILIHAKRADHQHQGYQTTVYYDKENSRVQIIFANLTESDKWRICADGVMLSEHKFMTRVTWGIECKQYNASIIAETGLVGKEPAARLKMTWERLPEGLKRYAKWASEYLSRIAVRNGVSQAKVKNIQKQIQLTAAVNETSLNVTLKTPQSTLYKLGLGLPISLPLGETAAELEAYPDSWTHKLSYMLTKAHAAQCVLVNDRLITFNNKKYKNEMPHSCYQVLAQDCTSELKFMVLLKRDQHAQHNEINVKIENMDVDIYSRNNATVVKVNGVEILSANMPYQHSTGNIQIREKAEGVSLHAPNHGLQEVFFNQTTVKVQIADWMRGKTCGLCGKADGEVKEEYRTPNERVSKNATTFAHSWVLSGQSCRHTSECYMKLESVKLEKQVNHFGEDSKCYSVEPVLRCLPGCMPVKTTTVNVGYHCLPIDTNLNRNDGLSSIFQKSIDLRETAEAHLACRCTPQCA</sequence>
<dbReference type="InterPro" id="IPR015255">
    <property type="entry name" value="Vitellinogen_open_b-sht"/>
</dbReference>
<dbReference type="FunFam" id="2.20.50.20:FF:000001">
    <property type="entry name" value="Vitellogenin 5"/>
    <property type="match status" value="1"/>
</dbReference>
<evidence type="ECO:0000256" key="2">
    <source>
        <dbReference type="ARBA" id="ARBA00022729"/>
    </source>
</evidence>
<dbReference type="InterPro" id="IPR015258">
    <property type="entry name" value="Vitellinogen_b-sht_shell"/>
</dbReference>
<keyword evidence="2" id="KW-0732">Signal</keyword>
<dbReference type="PaxDb" id="30732-ENSOMEP00000032469"/>
<dbReference type="InterPro" id="IPR015817">
    <property type="entry name" value="Vitellinogen_open_b-sht_sub1"/>
</dbReference>
<evidence type="ECO:0000256" key="1">
    <source>
        <dbReference type="ARBA" id="ARBA00022553"/>
    </source>
</evidence>
<comment type="function">
    <text evidence="6">Precursor of the major egg-yolk proteins that are sources of nutrients during early development of oviparous organisms.</text>
</comment>
<dbReference type="Proteomes" id="UP000261560">
    <property type="component" value="Unplaced"/>
</dbReference>
<dbReference type="SMART" id="SM01169">
    <property type="entry name" value="DUF1943"/>
    <property type="match status" value="1"/>
</dbReference>
<feature type="compositionally biased region" description="Low complexity" evidence="8">
    <location>
        <begin position="1083"/>
        <end position="1106"/>
    </location>
</feature>
<dbReference type="SMART" id="SM00638">
    <property type="entry name" value="LPD_N"/>
    <property type="match status" value="1"/>
</dbReference>
<dbReference type="InterPro" id="IPR015819">
    <property type="entry name" value="Lipid_transp_b-sht_shell"/>
</dbReference>
<evidence type="ECO:0000313" key="11">
    <source>
        <dbReference type="Ensembl" id="ENSOMEP00000032469.1"/>
    </source>
</evidence>
<dbReference type="PANTHER" id="PTHR23345:SF9">
    <property type="entry name" value="VITELLOGENIN-RELATED"/>
    <property type="match status" value="1"/>
</dbReference>
<dbReference type="FunFam" id="1.25.10.20:FF:000002">
    <property type="entry name" value="Vitellogenin 7"/>
    <property type="match status" value="1"/>
</dbReference>
<feature type="domain" description="VWFD" evidence="10">
    <location>
        <begin position="1331"/>
        <end position="1507"/>
    </location>
</feature>
<keyword evidence="12" id="KW-1185">Reference proteome</keyword>
<dbReference type="GO" id="GO:0032355">
    <property type="term" value="P:response to estradiol"/>
    <property type="evidence" value="ECO:0007669"/>
    <property type="project" value="TreeGrafter"/>
</dbReference>
<dbReference type="InterPro" id="IPR050733">
    <property type="entry name" value="Vitellogenin/Apolipophorin"/>
</dbReference>
<dbReference type="Pfam" id="PF09172">
    <property type="entry name" value="Vit_open_b-sht"/>
    <property type="match status" value="1"/>
</dbReference>
<feature type="domain" description="Vitellogenin" evidence="9">
    <location>
        <begin position="24"/>
        <end position="663"/>
    </location>
</feature>
<dbReference type="FunFam" id="2.20.80.10:FF:000001">
    <property type="entry name" value="Vitellogenin 7"/>
    <property type="match status" value="1"/>
</dbReference>
<reference evidence="11" key="1">
    <citation type="submission" date="2025-08" db="UniProtKB">
        <authorList>
            <consortium name="Ensembl"/>
        </authorList>
    </citation>
    <scope>IDENTIFICATION</scope>
</reference>
<keyword evidence="5" id="KW-0325">Glycoprotein</keyword>
<dbReference type="Gene3D" id="2.30.230.10">
    <property type="entry name" value="Lipovitellin, beta-sheet shell regions, chain A"/>
    <property type="match status" value="1"/>
</dbReference>
<keyword evidence="3" id="KW-0758">Storage protein</keyword>
<dbReference type="PROSITE" id="PS51233">
    <property type="entry name" value="VWFD"/>
    <property type="match status" value="1"/>
</dbReference>
<dbReference type="Gene3D" id="2.20.80.10">
    <property type="entry name" value="Lipovitellin-phosvitin complex, chain A, domain 4"/>
    <property type="match status" value="1"/>
</dbReference>
<dbReference type="InterPro" id="IPR011030">
    <property type="entry name" value="Lipovitellin_superhlx_dom"/>
</dbReference>
<evidence type="ECO:0000256" key="6">
    <source>
        <dbReference type="ARBA" id="ARBA00057087"/>
    </source>
</evidence>
<dbReference type="OMA" id="ENPMWHP"/>
<reference evidence="11" key="2">
    <citation type="submission" date="2025-09" db="UniProtKB">
        <authorList>
            <consortium name="Ensembl"/>
        </authorList>
    </citation>
    <scope>IDENTIFICATION</scope>
</reference>
<evidence type="ECO:0000256" key="5">
    <source>
        <dbReference type="ARBA" id="ARBA00023180"/>
    </source>
</evidence>
<evidence type="ECO:0000256" key="3">
    <source>
        <dbReference type="ARBA" id="ARBA00022761"/>
    </source>
</evidence>
<dbReference type="SMART" id="SM01170">
    <property type="entry name" value="DUF1944"/>
    <property type="match status" value="1"/>
</dbReference>